<evidence type="ECO:0000256" key="1">
    <source>
        <dbReference type="ARBA" id="ARBA00004123"/>
    </source>
</evidence>
<dbReference type="InterPro" id="IPR017441">
    <property type="entry name" value="Protein_kinase_ATP_BS"/>
</dbReference>
<evidence type="ECO:0000256" key="3">
    <source>
        <dbReference type="ARBA" id="ARBA00022527"/>
    </source>
</evidence>
<evidence type="ECO:0000256" key="2">
    <source>
        <dbReference type="ARBA" id="ARBA00006485"/>
    </source>
</evidence>
<evidence type="ECO:0000256" key="6">
    <source>
        <dbReference type="ARBA" id="ARBA00022679"/>
    </source>
</evidence>
<dbReference type="InterPro" id="IPR008271">
    <property type="entry name" value="Ser/Thr_kinase_AS"/>
</dbReference>
<keyword evidence="5" id="KW-0132">Cell division</keyword>
<evidence type="ECO:0000256" key="11">
    <source>
        <dbReference type="ARBA" id="ARBA00023242"/>
    </source>
</evidence>
<keyword evidence="8" id="KW-0498">Mitosis</keyword>
<dbReference type="InterPro" id="IPR011009">
    <property type="entry name" value="Kinase-like_dom_sf"/>
</dbReference>
<comment type="catalytic activity">
    <reaction evidence="15">
        <text>[DNA-directed RNA polymerase] + ATP = phospho-[DNA-directed RNA polymerase] + ADP + H(+)</text>
        <dbReference type="Rhea" id="RHEA:10216"/>
        <dbReference type="Rhea" id="RHEA-COMP:11321"/>
        <dbReference type="Rhea" id="RHEA-COMP:11322"/>
        <dbReference type="ChEBI" id="CHEBI:15378"/>
        <dbReference type="ChEBI" id="CHEBI:30616"/>
        <dbReference type="ChEBI" id="CHEBI:43176"/>
        <dbReference type="ChEBI" id="CHEBI:68546"/>
        <dbReference type="ChEBI" id="CHEBI:456216"/>
        <dbReference type="EC" id="2.7.11.23"/>
    </reaction>
</comment>
<dbReference type="GO" id="GO:0008353">
    <property type="term" value="F:RNA polymerase II CTD heptapeptide repeat kinase activity"/>
    <property type="evidence" value="ECO:0007669"/>
    <property type="project" value="UniProtKB-EC"/>
</dbReference>
<dbReference type="PROSITE" id="PS50011">
    <property type="entry name" value="PROTEIN_KINASE_DOM"/>
    <property type="match status" value="1"/>
</dbReference>
<organism evidence="21">
    <name type="scientific">Gongylonema pulchrum</name>
    <dbReference type="NCBI Taxonomy" id="637853"/>
    <lineage>
        <taxon>Eukaryota</taxon>
        <taxon>Metazoa</taxon>
        <taxon>Ecdysozoa</taxon>
        <taxon>Nematoda</taxon>
        <taxon>Chromadorea</taxon>
        <taxon>Rhabditida</taxon>
        <taxon>Spirurina</taxon>
        <taxon>Spiruromorpha</taxon>
        <taxon>Spiruroidea</taxon>
        <taxon>Gongylonematidae</taxon>
        <taxon>Gongylonema</taxon>
    </lineage>
</organism>
<dbReference type="Gene3D" id="3.30.200.20">
    <property type="entry name" value="Phosphorylase Kinase, domain 1"/>
    <property type="match status" value="1"/>
</dbReference>
<comment type="similarity">
    <text evidence="2">Belongs to the protein kinase superfamily. CMGC Ser/Thr protein kinase family. CDC2/CDKX subfamily.</text>
</comment>
<evidence type="ECO:0000259" key="18">
    <source>
        <dbReference type="PROSITE" id="PS50011"/>
    </source>
</evidence>
<dbReference type="PROSITE" id="PS00108">
    <property type="entry name" value="PROTEIN_KINASE_ST"/>
    <property type="match status" value="1"/>
</dbReference>
<dbReference type="InterPro" id="IPR000719">
    <property type="entry name" value="Prot_kinase_dom"/>
</dbReference>
<feature type="binding site" evidence="16">
    <location>
        <position position="43"/>
    </location>
    <ligand>
        <name>ATP</name>
        <dbReference type="ChEBI" id="CHEBI:30616"/>
    </ligand>
</feature>
<dbReference type="EMBL" id="UYRT01078325">
    <property type="protein sequence ID" value="VDN18297.1"/>
    <property type="molecule type" value="Genomic_DNA"/>
</dbReference>
<dbReference type="GO" id="GO:0004693">
    <property type="term" value="F:cyclin-dependent protein serine/threonine kinase activity"/>
    <property type="evidence" value="ECO:0007669"/>
    <property type="project" value="UniProtKB-EC"/>
</dbReference>
<evidence type="ECO:0000256" key="14">
    <source>
        <dbReference type="ARBA" id="ARBA00048367"/>
    </source>
</evidence>
<keyword evidence="9" id="KW-0418">Kinase</keyword>
<dbReference type="AlphaFoldDB" id="A0A183DQS9"/>
<dbReference type="SUPFAM" id="SSF56112">
    <property type="entry name" value="Protein kinase-like (PK-like)"/>
    <property type="match status" value="1"/>
</dbReference>
<dbReference type="Pfam" id="PF00069">
    <property type="entry name" value="Pkinase"/>
    <property type="match status" value="1"/>
</dbReference>
<reference evidence="21" key="1">
    <citation type="submission" date="2016-06" db="UniProtKB">
        <authorList>
            <consortium name="WormBaseParasite"/>
        </authorList>
    </citation>
    <scope>IDENTIFICATION</scope>
</reference>
<keyword evidence="7 16" id="KW-0547">Nucleotide-binding</keyword>
<dbReference type="PANTHER" id="PTHR24056">
    <property type="entry name" value="CELL DIVISION PROTEIN KINASE"/>
    <property type="match status" value="1"/>
</dbReference>
<evidence type="ECO:0000256" key="8">
    <source>
        <dbReference type="ARBA" id="ARBA00022776"/>
    </source>
</evidence>
<reference evidence="19 20" key="2">
    <citation type="submission" date="2018-11" db="EMBL/GenBank/DDBJ databases">
        <authorList>
            <consortium name="Pathogen Informatics"/>
        </authorList>
    </citation>
    <scope>NUCLEOTIDE SEQUENCE [LARGE SCALE GENOMIC DNA]</scope>
</reference>
<dbReference type="PROSITE" id="PS00107">
    <property type="entry name" value="PROTEIN_KINASE_ATP"/>
    <property type="match status" value="1"/>
</dbReference>
<name>A0A183DQS9_9BILA</name>
<accession>A0A183DQS9</accession>
<keyword evidence="20" id="KW-1185">Reference proteome</keyword>
<dbReference type="Proteomes" id="UP000271098">
    <property type="component" value="Unassembled WGS sequence"/>
</dbReference>
<sequence>MPRDKSSEDVLKNYEHVAKVGEGTYGVVYKTLDKRSGKYVAMKKIRTLDGEEGIPTATLADPNIVALNEFVLDDDCAYLVFEYCPIDLNAYIRSLSDAKLIDREVQKQYTYRMLQAICFCHQRGVMHRDLKPENIMMDEKGAPKLADFGIARPVGLPIKAYTQRAFTLWYAAPELLLGSTRHSAGVDIWSIGCTFAELATTEPLFPGDSQTDQLYRRSFLSGPAVPSKVTSKIT</sequence>
<dbReference type="SMART" id="SM00220">
    <property type="entry name" value="S_TKc"/>
    <property type="match status" value="1"/>
</dbReference>
<keyword evidence="3 17" id="KW-0723">Serine/threonine-protein kinase</keyword>
<dbReference type="GO" id="GO:0051301">
    <property type="term" value="P:cell division"/>
    <property type="evidence" value="ECO:0007669"/>
    <property type="project" value="UniProtKB-KW"/>
</dbReference>
<evidence type="ECO:0000256" key="13">
    <source>
        <dbReference type="ARBA" id="ARBA00047811"/>
    </source>
</evidence>
<dbReference type="GO" id="GO:0007095">
    <property type="term" value="P:mitotic G2 DNA damage checkpoint signaling"/>
    <property type="evidence" value="ECO:0007669"/>
    <property type="project" value="TreeGrafter"/>
</dbReference>
<evidence type="ECO:0000313" key="20">
    <source>
        <dbReference type="Proteomes" id="UP000271098"/>
    </source>
</evidence>
<keyword evidence="6" id="KW-0808">Transferase</keyword>
<evidence type="ECO:0000256" key="10">
    <source>
        <dbReference type="ARBA" id="ARBA00022840"/>
    </source>
</evidence>
<dbReference type="PANTHER" id="PTHR24056:SF334">
    <property type="entry name" value="CYCLIN-DEPENDENT KINASE 1"/>
    <property type="match status" value="1"/>
</dbReference>
<dbReference type="GO" id="GO:0000086">
    <property type="term" value="P:G2/M transition of mitotic cell cycle"/>
    <property type="evidence" value="ECO:0007669"/>
    <property type="project" value="TreeGrafter"/>
</dbReference>
<evidence type="ECO:0000256" key="4">
    <source>
        <dbReference type="ARBA" id="ARBA00022553"/>
    </source>
</evidence>
<dbReference type="GO" id="GO:0005634">
    <property type="term" value="C:nucleus"/>
    <property type="evidence" value="ECO:0007669"/>
    <property type="project" value="UniProtKB-SubCell"/>
</dbReference>
<dbReference type="InterPro" id="IPR050108">
    <property type="entry name" value="CDK"/>
</dbReference>
<keyword evidence="11" id="KW-0539">Nucleus</keyword>
<evidence type="ECO:0000256" key="17">
    <source>
        <dbReference type="RuleBase" id="RU000304"/>
    </source>
</evidence>
<evidence type="ECO:0000256" key="7">
    <source>
        <dbReference type="ARBA" id="ARBA00022741"/>
    </source>
</evidence>
<evidence type="ECO:0000313" key="19">
    <source>
        <dbReference type="EMBL" id="VDN18297.1"/>
    </source>
</evidence>
<evidence type="ECO:0000313" key="21">
    <source>
        <dbReference type="WBParaSite" id="GPUH_0001108301-mRNA-1"/>
    </source>
</evidence>
<keyword evidence="4" id="KW-0597">Phosphoprotein</keyword>
<protein>
    <submittedName>
        <fullName evidence="21">Protein kinase domain-containing protein</fullName>
    </submittedName>
</protein>
<evidence type="ECO:0000256" key="15">
    <source>
        <dbReference type="ARBA" id="ARBA00049280"/>
    </source>
</evidence>
<dbReference type="OrthoDB" id="1732493at2759"/>
<feature type="domain" description="Protein kinase" evidence="18">
    <location>
        <begin position="14"/>
        <end position="234"/>
    </location>
</feature>
<dbReference type="Gene3D" id="1.10.510.10">
    <property type="entry name" value="Transferase(Phosphotransferase) domain 1"/>
    <property type="match status" value="1"/>
</dbReference>
<comment type="catalytic activity">
    <reaction evidence="13">
        <text>L-threonyl-[protein] + ATP = O-phospho-L-threonyl-[protein] + ADP + H(+)</text>
        <dbReference type="Rhea" id="RHEA:46608"/>
        <dbReference type="Rhea" id="RHEA-COMP:11060"/>
        <dbReference type="Rhea" id="RHEA-COMP:11605"/>
        <dbReference type="ChEBI" id="CHEBI:15378"/>
        <dbReference type="ChEBI" id="CHEBI:30013"/>
        <dbReference type="ChEBI" id="CHEBI:30616"/>
        <dbReference type="ChEBI" id="CHEBI:61977"/>
        <dbReference type="ChEBI" id="CHEBI:456216"/>
        <dbReference type="EC" id="2.7.11.22"/>
    </reaction>
</comment>
<dbReference type="GO" id="GO:0005524">
    <property type="term" value="F:ATP binding"/>
    <property type="evidence" value="ECO:0007669"/>
    <property type="project" value="UniProtKB-UniRule"/>
</dbReference>
<evidence type="ECO:0000256" key="12">
    <source>
        <dbReference type="ARBA" id="ARBA00023306"/>
    </source>
</evidence>
<evidence type="ECO:0000256" key="5">
    <source>
        <dbReference type="ARBA" id="ARBA00022618"/>
    </source>
</evidence>
<proteinExistence type="inferred from homology"/>
<evidence type="ECO:0000256" key="9">
    <source>
        <dbReference type="ARBA" id="ARBA00022777"/>
    </source>
</evidence>
<evidence type="ECO:0000256" key="16">
    <source>
        <dbReference type="PROSITE-ProRule" id="PRU10141"/>
    </source>
</evidence>
<comment type="catalytic activity">
    <reaction evidence="14">
        <text>L-seryl-[protein] + ATP = O-phospho-L-seryl-[protein] + ADP + H(+)</text>
        <dbReference type="Rhea" id="RHEA:17989"/>
        <dbReference type="Rhea" id="RHEA-COMP:9863"/>
        <dbReference type="Rhea" id="RHEA-COMP:11604"/>
        <dbReference type="ChEBI" id="CHEBI:15378"/>
        <dbReference type="ChEBI" id="CHEBI:29999"/>
        <dbReference type="ChEBI" id="CHEBI:30616"/>
        <dbReference type="ChEBI" id="CHEBI:83421"/>
        <dbReference type="ChEBI" id="CHEBI:456216"/>
        <dbReference type="EC" id="2.7.11.22"/>
    </reaction>
</comment>
<keyword evidence="10 16" id="KW-0067">ATP-binding</keyword>
<comment type="subcellular location">
    <subcellularLocation>
        <location evidence="1">Nucleus</location>
    </subcellularLocation>
</comment>
<gene>
    <name evidence="19" type="ORF">GPUH_LOCUS11070</name>
</gene>
<keyword evidence="12" id="KW-0131">Cell cycle</keyword>
<dbReference type="WBParaSite" id="GPUH_0001108301-mRNA-1">
    <property type="protein sequence ID" value="GPUH_0001108301-mRNA-1"/>
    <property type="gene ID" value="GPUH_0001108301"/>
</dbReference>